<gene>
    <name evidence="1" type="ORF">PACLA_8A045671</name>
</gene>
<organism evidence="1 2">
    <name type="scientific">Paramuricea clavata</name>
    <name type="common">Red gorgonian</name>
    <name type="synonym">Violescent sea-whip</name>
    <dbReference type="NCBI Taxonomy" id="317549"/>
    <lineage>
        <taxon>Eukaryota</taxon>
        <taxon>Metazoa</taxon>
        <taxon>Cnidaria</taxon>
        <taxon>Anthozoa</taxon>
        <taxon>Octocorallia</taxon>
        <taxon>Malacalcyonacea</taxon>
        <taxon>Plexauridae</taxon>
        <taxon>Paramuricea</taxon>
    </lineage>
</organism>
<proteinExistence type="predicted"/>
<evidence type="ECO:0000313" key="2">
    <source>
        <dbReference type="Proteomes" id="UP001152795"/>
    </source>
</evidence>
<feature type="non-terminal residue" evidence="1">
    <location>
        <position position="1"/>
    </location>
</feature>
<sequence>NLYGLFKGELSHIVHRNVKQALKSIIWEKKYRDITKQWFNVLPDNDGQNDGIANESLCDFSILDDTEARAFLELGVNCLLSSIEWSSKTVIIRVD</sequence>
<accession>A0A7D9LA77</accession>
<name>A0A7D9LA77_PARCT</name>
<protein>
    <submittedName>
        <fullName evidence="1">Uncharacterized protein</fullName>
    </submittedName>
</protein>
<evidence type="ECO:0000313" key="1">
    <source>
        <dbReference type="EMBL" id="CAB4028702.1"/>
    </source>
</evidence>
<dbReference type="OrthoDB" id="10065482at2759"/>
<dbReference type="AlphaFoldDB" id="A0A7D9LA77"/>
<dbReference type="Proteomes" id="UP001152795">
    <property type="component" value="Unassembled WGS sequence"/>
</dbReference>
<comment type="caution">
    <text evidence="1">The sequence shown here is derived from an EMBL/GenBank/DDBJ whole genome shotgun (WGS) entry which is preliminary data.</text>
</comment>
<reference evidence="1" key="1">
    <citation type="submission" date="2020-04" db="EMBL/GenBank/DDBJ databases">
        <authorList>
            <person name="Alioto T."/>
            <person name="Alioto T."/>
            <person name="Gomez Garrido J."/>
        </authorList>
    </citation>
    <scope>NUCLEOTIDE SEQUENCE</scope>
    <source>
        <strain evidence="1">A484AB</strain>
    </source>
</reference>
<dbReference type="EMBL" id="CACRXK020015659">
    <property type="protein sequence ID" value="CAB4028702.1"/>
    <property type="molecule type" value="Genomic_DNA"/>
</dbReference>
<keyword evidence="2" id="KW-1185">Reference proteome</keyword>